<evidence type="ECO:0000256" key="2">
    <source>
        <dbReference type="ARBA" id="ARBA00022692"/>
    </source>
</evidence>
<dbReference type="PROSITE" id="PS00237">
    <property type="entry name" value="G_PROTEIN_RECEP_F1_1"/>
    <property type="match status" value="1"/>
</dbReference>
<keyword evidence="5 8" id="KW-0675">Receptor</keyword>
<evidence type="ECO:0000313" key="8">
    <source>
        <dbReference type="EMBL" id="KPP56696.1"/>
    </source>
</evidence>
<evidence type="ECO:0000256" key="6">
    <source>
        <dbReference type="SAM" id="Phobius"/>
    </source>
</evidence>
<dbReference type="EMBL" id="JARO02019455">
    <property type="protein sequence ID" value="KPP56696.1"/>
    <property type="molecule type" value="Genomic_DNA"/>
</dbReference>
<feature type="transmembrane region" description="Helical" evidence="6">
    <location>
        <begin position="268"/>
        <end position="287"/>
    </location>
</feature>
<dbReference type="CDD" id="cd00637">
    <property type="entry name" value="7tm_classA_rhodopsin-like"/>
    <property type="match status" value="1"/>
</dbReference>
<evidence type="ECO:0000256" key="4">
    <source>
        <dbReference type="ARBA" id="ARBA00023136"/>
    </source>
</evidence>
<dbReference type="Gene3D" id="1.20.1070.10">
    <property type="entry name" value="Rhodopsin 7-helix transmembrane proteins"/>
    <property type="match status" value="1"/>
</dbReference>
<dbReference type="PRINTS" id="PR00237">
    <property type="entry name" value="GPCRRHODOPSN"/>
</dbReference>
<feature type="transmembrane region" description="Helical" evidence="6">
    <location>
        <begin position="323"/>
        <end position="345"/>
    </location>
</feature>
<dbReference type="PANTHER" id="PTHR26451">
    <property type="entry name" value="G_PROTEIN_RECEP_F1_2 DOMAIN-CONTAINING PROTEIN"/>
    <property type="match status" value="1"/>
</dbReference>
<dbReference type="GO" id="GO:0004984">
    <property type="term" value="F:olfactory receptor activity"/>
    <property type="evidence" value="ECO:0007669"/>
    <property type="project" value="TreeGrafter"/>
</dbReference>
<evidence type="ECO:0000313" key="9">
    <source>
        <dbReference type="Proteomes" id="UP000034805"/>
    </source>
</evidence>
<feature type="transmembrane region" description="Helical" evidence="6">
    <location>
        <begin position="123"/>
        <end position="142"/>
    </location>
</feature>
<dbReference type="PANTHER" id="PTHR26451:SF905">
    <property type="entry name" value="OLFACTORY RECEPTOR 2G3-LIKE"/>
    <property type="match status" value="1"/>
</dbReference>
<keyword evidence="5" id="KW-0807">Transducer</keyword>
<protein>
    <submittedName>
        <fullName evidence="8">Olfactory receptor-like protein OLF4-like</fullName>
    </submittedName>
</protein>
<dbReference type="SUPFAM" id="SSF81321">
    <property type="entry name" value="Family A G protein-coupled receptor-like"/>
    <property type="match status" value="1"/>
</dbReference>
<dbReference type="GO" id="GO:0005549">
    <property type="term" value="F:odorant binding"/>
    <property type="evidence" value="ECO:0007669"/>
    <property type="project" value="TreeGrafter"/>
</dbReference>
<keyword evidence="3 6" id="KW-1133">Transmembrane helix</keyword>
<feature type="transmembrane region" description="Helical" evidence="6">
    <location>
        <begin position="172"/>
        <end position="194"/>
    </location>
</feature>
<feature type="transmembrane region" description="Helical" evidence="6">
    <location>
        <begin position="85"/>
        <end position="111"/>
    </location>
</feature>
<dbReference type="AlphaFoldDB" id="A0A0P7UD31"/>
<comment type="subcellular location">
    <subcellularLocation>
        <location evidence="1">Membrane</location>
    </subcellularLocation>
</comment>
<reference evidence="8 9" key="1">
    <citation type="submission" date="2015-08" db="EMBL/GenBank/DDBJ databases">
        <title>The genome of the Asian arowana (Scleropages formosus).</title>
        <authorList>
            <person name="Tan M.H."/>
            <person name="Gan H.M."/>
            <person name="Croft L.J."/>
            <person name="Austin C.M."/>
        </authorList>
    </citation>
    <scope>NUCLEOTIDE SEQUENCE [LARGE SCALE GENOMIC DNA]</scope>
    <source>
        <strain evidence="8">Aro1</strain>
    </source>
</reference>
<feature type="transmembrane region" description="Helical" evidence="6">
    <location>
        <begin position="222"/>
        <end position="241"/>
    </location>
</feature>
<dbReference type="GO" id="GO:0004930">
    <property type="term" value="F:G protein-coupled receptor activity"/>
    <property type="evidence" value="ECO:0007669"/>
    <property type="project" value="UniProtKB-KW"/>
</dbReference>
<dbReference type="GO" id="GO:0016020">
    <property type="term" value="C:membrane"/>
    <property type="evidence" value="ECO:0007669"/>
    <property type="project" value="UniProtKB-SubCell"/>
</dbReference>
<comment type="caution">
    <text evidence="8">The sequence shown here is derived from an EMBL/GenBank/DDBJ whole genome shotgun (WGS) entry which is preliminary data.</text>
</comment>
<sequence>MDFSVRLNSSGWCSLFVTELNENGTELDKNLHVSRCMFWSMFSSEAVVCILGVIFLALCLLSSIVNGCTLLGLGRSHDLSWEPRFAILKSLIISDMLFTLTQGLTVLHCLLHRRTLAFGTWCLAQYFVGTICIFCALLTITMMAVERYLYVCHAIHYLNIVTVRRRQLAVGVVWLLSVSIASTNMLLLLCLGHSKFGTATAGLLCEPDTIERHMGFPRAAAVFRKTTGVGLTLLCILIYSFSYRRMYQEARNAVEPFHHANTRAHRTVLFYGSMFILQLVPCLAKIVSDAFWEFKGTEAMMAPLPSPSPFSPYEVLPSHSLGALHISLLVLLFVPPCINPLIYGIRNLEVRQSLLRLCRYRHLRQLFPIGKEETLS</sequence>
<feature type="domain" description="G-protein coupled receptors family 1 profile" evidence="7">
    <location>
        <begin position="65"/>
        <end position="343"/>
    </location>
</feature>
<dbReference type="PROSITE" id="PS50262">
    <property type="entry name" value="G_PROTEIN_RECEP_F1_2"/>
    <property type="match status" value="1"/>
</dbReference>
<keyword evidence="5" id="KW-0297">G-protein coupled receptor</keyword>
<dbReference type="Pfam" id="PF00001">
    <property type="entry name" value="7tm_1"/>
    <property type="match status" value="1"/>
</dbReference>
<name>A0A0P7UD31_SCLFO</name>
<accession>A0A0P7UD31</accession>
<comment type="similarity">
    <text evidence="5">Belongs to the G-protein coupled receptor 1 family.</text>
</comment>
<keyword evidence="2 5" id="KW-0812">Transmembrane</keyword>
<feature type="transmembrane region" description="Helical" evidence="6">
    <location>
        <begin position="46"/>
        <end position="65"/>
    </location>
</feature>
<evidence type="ECO:0000256" key="3">
    <source>
        <dbReference type="ARBA" id="ARBA00022989"/>
    </source>
</evidence>
<dbReference type="InterPro" id="IPR017452">
    <property type="entry name" value="GPCR_Rhodpsn_7TM"/>
</dbReference>
<gene>
    <name evidence="8" type="ORF">Z043_125661</name>
</gene>
<evidence type="ECO:0000256" key="5">
    <source>
        <dbReference type="RuleBase" id="RU000688"/>
    </source>
</evidence>
<evidence type="ECO:0000256" key="1">
    <source>
        <dbReference type="ARBA" id="ARBA00004370"/>
    </source>
</evidence>
<dbReference type="InterPro" id="IPR052921">
    <property type="entry name" value="GPCR1_Superfamily_Member"/>
</dbReference>
<organism evidence="8 9">
    <name type="scientific">Scleropages formosus</name>
    <name type="common">Asian bonytongue</name>
    <name type="synonym">Osteoglossum formosum</name>
    <dbReference type="NCBI Taxonomy" id="113540"/>
    <lineage>
        <taxon>Eukaryota</taxon>
        <taxon>Metazoa</taxon>
        <taxon>Chordata</taxon>
        <taxon>Craniata</taxon>
        <taxon>Vertebrata</taxon>
        <taxon>Euteleostomi</taxon>
        <taxon>Actinopterygii</taxon>
        <taxon>Neopterygii</taxon>
        <taxon>Teleostei</taxon>
        <taxon>Osteoglossocephala</taxon>
        <taxon>Osteoglossomorpha</taxon>
        <taxon>Osteoglossiformes</taxon>
        <taxon>Osteoglossidae</taxon>
        <taxon>Scleropages</taxon>
    </lineage>
</organism>
<dbReference type="Proteomes" id="UP000034805">
    <property type="component" value="Unassembled WGS sequence"/>
</dbReference>
<evidence type="ECO:0000259" key="7">
    <source>
        <dbReference type="PROSITE" id="PS50262"/>
    </source>
</evidence>
<proteinExistence type="inferred from homology"/>
<dbReference type="InterPro" id="IPR000276">
    <property type="entry name" value="GPCR_Rhodpsn"/>
</dbReference>
<keyword evidence="4 6" id="KW-0472">Membrane</keyword>